<keyword evidence="3" id="KW-1185">Reference proteome</keyword>
<comment type="subcellular location">
    <subcellularLocation>
        <location evidence="1">Cytoplasm</location>
    </subcellularLocation>
</comment>
<dbReference type="RefSeq" id="WP_101358293.1">
    <property type="nucleotide sequence ID" value="NZ_NKXO01000013.1"/>
</dbReference>
<dbReference type="PANTHER" id="PTHR36438:SF1">
    <property type="entry name" value="IRON-SULFUR CLUSTER REPAIR PROTEIN YTFE"/>
    <property type="match status" value="1"/>
</dbReference>
<dbReference type="EMBL" id="NKXO01000013">
    <property type="protein sequence ID" value="PKQ69961.1"/>
    <property type="molecule type" value="Genomic_DNA"/>
</dbReference>
<evidence type="ECO:0000256" key="1">
    <source>
        <dbReference type="ARBA" id="ARBA00004496"/>
    </source>
</evidence>
<evidence type="ECO:0000313" key="3">
    <source>
        <dbReference type="Proteomes" id="UP000233387"/>
    </source>
</evidence>
<dbReference type="Proteomes" id="UP000233387">
    <property type="component" value="Unassembled WGS sequence"/>
</dbReference>
<proteinExistence type="predicted"/>
<protein>
    <submittedName>
        <fullName evidence="2">Uncharacterized protein</fullName>
    </submittedName>
</protein>
<accession>A0A2N3II56</accession>
<gene>
    <name evidence="2" type="ORF">Rain11_1026</name>
</gene>
<dbReference type="OrthoDB" id="977349at2"/>
<dbReference type="AlphaFoldDB" id="A0A2N3II56"/>
<reference evidence="2 3" key="1">
    <citation type="submission" date="2017-06" db="EMBL/GenBank/DDBJ databases">
        <title>Raineya orbicola gen. nov., sp. nov. a slightly thermophilic bacterium of the phylum Bacteroidetes and the description of Raineyaceae fam. nov.</title>
        <authorList>
            <person name="Albuquerque L."/>
            <person name="Polonia A.R.M."/>
            <person name="Barroso C."/>
            <person name="Froufe H.J.C."/>
            <person name="Lage O."/>
            <person name="Lobo-Da-Cunha A."/>
            <person name="Egas C."/>
            <person name="Da Costa M.S."/>
        </authorList>
    </citation>
    <scope>NUCLEOTIDE SEQUENCE [LARGE SCALE GENOMIC DNA]</scope>
    <source>
        <strain evidence="2 3">SPSPC-11</strain>
    </source>
</reference>
<comment type="caution">
    <text evidence="2">The sequence shown here is derived from an EMBL/GenBank/DDBJ whole genome shotgun (WGS) entry which is preliminary data.</text>
</comment>
<dbReference type="GO" id="GO:0005737">
    <property type="term" value="C:cytoplasm"/>
    <property type="evidence" value="ECO:0007669"/>
    <property type="project" value="UniProtKB-SubCell"/>
</dbReference>
<evidence type="ECO:0000313" key="2">
    <source>
        <dbReference type="EMBL" id="PKQ69961.1"/>
    </source>
</evidence>
<name>A0A2N3II56_9BACT</name>
<dbReference type="InterPro" id="IPR019903">
    <property type="entry name" value="RIC_family"/>
</dbReference>
<sequence length="243" mass="28613">MSAKSTISAILAQNFAKAYTLHTLGIPFYLHENDVLEQICEQKNLSLPYVEKLLQEDNTFKPLDTRKFKSASLDTLISYLKYQHVIFLQKKIPFVKHLIEQLSSKDTQNQRLINDLQIMFPLFAEDFVLHTREEENNLFYYINALQETNSVQKYELLQKYSLQAFAVAHDTHDDELEGIREITQDYSLPADASLLLKVTFWYLQELEKHLKQHAYIENEILFPKALVLENEVKSKWSKHSQWN</sequence>
<dbReference type="PANTHER" id="PTHR36438">
    <property type="entry name" value="IRON-SULFUR CLUSTER REPAIR PROTEIN YTFE"/>
    <property type="match status" value="1"/>
</dbReference>
<dbReference type="Gene3D" id="1.20.120.520">
    <property type="entry name" value="nmb1532 protein domain like"/>
    <property type="match status" value="1"/>
</dbReference>
<organism evidence="2 3">
    <name type="scientific">Raineya orbicola</name>
    <dbReference type="NCBI Taxonomy" id="2016530"/>
    <lineage>
        <taxon>Bacteria</taxon>
        <taxon>Pseudomonadati</taxon>
        <taxon>Bacteroidota</taxon>
        <taxon>Cytophagia</taxon>
        <taxon>Cytophagales</taxon>
        <taxon>Raineyaceae</taxon>
        <taxon>Raineya</taxon>
    </lineage>
</organism>